<evidence type="ECO:0000313" key="2">
    <source>
        <dbReference type="EMBL" id="WWC87336.1"/>
    </source>
</evidence>
<organism evidence="2 3">
    <name type="scientific">Kwoniella dendrophila CBS 6074</name>
    <dbReference type="NCBI Taxonomy" id="1295534"/>
    <lineage>
        <taxon>Eukaryota</taxon>
        <taxon>Fungi</taxon>
        <taxon>Dikarya</taxon>
        <taxon>Basidiomycota</taxon>
        <taxon>Agaricomycotina</taxon>
        <taxon>Tremellomycetes</taxon>
        <taxon>Tremellales</taxon>
        <taxon>Cryptococcaceae</taxon>
        <taxon>Kwoniella</taxon>
    </lineage>
</organism>
<sequence length="352" mass="38830">MPEDDDLFKRFAALRAPTTTLPDPAPPLHAAAEKSYQHNIDESARKAKEEDDELERIAEGRFEGIGLGKGNDPDNEEDDELAKRIAKLRGMHSSFAYDGRSMDNAADDADDDIEDFLASIAATPSHEIKDENTNPSSLVKDAKAALKQAKPHIQDAEQDQENSEDDVEDVETEEQILIRALEEARLEKFHEPSGTLDRQDDQAEDNPSPSTIGGLESLAFPSLPTHIPQQQENEGVEELDAETTKRLNALMGLSPSSHKPGQSKSNTTTSASPVSKSTPKQWNLPGFDLNRDEDTESWCCICNKDATLICLGCDSDIYCDECWRDGHGNGDGQERGHRAKRFVYKKQLIGAA</sequence>
<dbReference type="Proteomes" id="UP001355207">
    <property type="component" value="Chromosome 2"/>
</dbReference>
<feature type="compositionally biased region" description="Polar residues" evidence="1">
    <location>
        <begin position="254"/>
        <end position="281"/>
    </location>
</feature>
<evidence type="ECO:0008006" key="4">
    <source>
        <dbReference type="Google" id="ProtNLM"/>
    </source>
</evidence>
<evidence type="ECO:0000256" key="1">
    <source>
        <dbReference type="SAM" id="MobiDB-lite"/>
    </source>
</evidence>
<dbReference type="GeneID" id="91092897"/>
<dbReference type="EMBL" id="CP144099">
    <property type="protein sequence ID" value="WWC87336.1"/>
    <property type="molecule type" value="Genomic_DNA"/>
</dbReference>
<feature type="compositionally biased region" description="Basic and acidic residues" evidence="1">
    <location>
        <begin position="180"/>
        <end position="201"/>
    </location>
</feature>
<feature type="region of interest" description="Disordered" evidence="1">
    <location>
        <begin position="251"/>
        <end position="286"/>
    </location>
</feature>
<dbReference type="Pfam" id="PF22586">
    <property type="entry name" value="ANCHR-like_BBOX"/>
    <property type="match status" value="1"/>
</dbReference>
<dbReference type="PANTHER" id="PTHR46603:SF1">
    <property type="entry name" value="ABSCISSION_NOCUT CHECKPOINT REGULATOR"/>
    <property type="match status" value="1"/>
</dbReference>
<feature type="compositionally biased region" description="Acidic residues" evidence="1">
    <location>
        <begin position="156"/>
        <end position="174"/>
    </location>
</feature>
<gene>
    <name evidence="2" type="ORF">L201_002225</name>
</gene>
<keyword evidence="3" id="KW-1185">Reference proteome</keyword>
<feature type="compositionally biased region" description="Basic and acidic residues" evidence="1">
    <location>
        <begin position="31"/>
        <end position="53"/>
    </location>
</feature>
<dbReference type="SUPFAM" id="SSF57845">
    <property type="entry name" value="B-box zinc-binding domain"/>
    <property type="match status" value="1"/>
</dbReference>
<name>A0AAX4JQK2_9TREE</name>
<dbReference type="InterPro" id="IPR044553">
    <property type="entry name" value="Bbox1_ANCHR"/>
</dbReference>
<reference evidence="2 3" key="1">
    <citation type="submission" date="2024-01" db="EMBL/GenBank/DDBJ databases">
        <title>Comparative genomics of Cryptococcus and Kwoniella reveals pathogenesis evolution and contrasting modes of karyotype evolution via chromosome fusion or intercentromeric recombination.</title>
        <authorList>
            <person name="Coelho M.A."/>
            <person name="David-Palma M."/>
            <person name="Shea T."/>
            <person name="Bowers K."/>
            <person name="McGinley-Smith S."/>
            <person name="Mohammad A.W."/>
            <person name="Gnirke A."/>
            <person name="Yurkov A.M."/>
            <person name="Nowrousian M."/>
            <person name="Sun S."/>
            <person name="Cuomo C.A."/>
            <person name="Heitman J."/>
        </authorList>
    </citation>
    <scope>NUCLEOTIDE SEQUENCE [LARGE SCALE GENOMIC DNA]</scope>
    <source>
        <strain evidence="2 3">CBS 6074</strain>
    </source>
</reference>
<feature type="region of interest" description="Disordered" evidence="1">
    <location>
        <begin position="122"/>
        <end position="221"/>
    </location>
</feature>
<accession>A0AAX4JQK2</accession>
<dbReference type="CDD" id="cd19817">
    <property type="entry name" value="Bbox1_ANCHR-like"/>
    <property type="match status" value="1"/>
</dbReference>
<protein>
    <recommendedName>
        <fullName evidence="4">Zinc finger FYVE domain-containing protein 19</fullName>
    </recommendedName>
</protein>
<feature type="region of interest" description="Disordered" evidence="1">
    <location>
        <begin position="60"/>
        <end position="79"/>
    </location>
</feature>
<feature type="region of interest" description="Disordered" evidence="1">
    <location>
        <begin position="17"/>
        <end position="53"/>
    </location>
</feature>
<evidence type="ECO:0000313" key="3">
    <source>
        <dbReference type="Proteomes" id="UP001355207"/>
    </source>
</evidence>
<dbReference type="RefSeq" id="XP_066074099.1">
    <property type="nucleotide sequence ID" value="XM_066218002.1"/>
</dbReference>
<proteinExistence type="predicted"/>
<dbReference type="PANTHER" id="PTHR46603">
    <property type="entry name" value="ABSCISSION/NOCUT CHECKPOINT REGULATOR"/>
    <property type="match status" value="1"/>
</dbReference>
<dbReference type="AlphaFoldDB" id="A0AAX4JQK2"/>